<protein>
    <submittedName>
        <fullName evidence="1">Uncharacterized protein</fullName>
    </submittedName>
</protein>
<evidence type="ECO:0000313" key="1">
    <source>
        <dbReference type="EMBL" id="KAH7845489.1"/>
    </source>
</evidence>
<dbReference type="Proteomes" id="UP000828048">
    <property type="component" value="Chromosome 5"/>
</dbReference>
<accession>A0ACB7XX55</accession>
<reference evidence="1 2" key="1">
    <citation type="journal article" date="2021" name="Hortic Res">
        <title>High-quality reference genome and annotation aids understanding of berry development for evergreen blueberry (Vaccinium darrowii).</title>
        <authorList>
            <person name="Yu J."/>
            <person name="Hulse-Kemp A.M."/>
            <person name="Babiker E."/>
            <person name="Staton M."/>
        </authorList>
    </citation>
    <scope>NUCLEOTIDE SEQUENCE [LARGE SCALE GENOMIC DNA]</scope>
    <source>
        <strain evidence="2">cv. NJ 8807/NJ 8810</strain>
        <tissue evidence="1">Young leaf</tissue>
    </source>
</reference>
<dbReference type="EMBL" id="CM037155">
    <property type="protein sequence ID" value="KAH7845489.1"/>
    <property type="molecule type" value="Genomic_DNA"/>
</dbReference>
<evidence type="ECO:0000313" key="2">
    <source>
        <dbReference type="Proteomes" id="UP000828048"/>
    </source>
</evidence>
<organism evidence="1 2">
    <name type="scientific">Vaccinium darrowii</name>
    <dbReference type="NCBI Taxonomy" id="229202"/>
    <lineage>
        <taxon>Eukaryota</taxon>
        <taxon>Viridiplantae</taxon>
        <taxon>Streptophyta</taxon>
        <taxon>Embryophyta</taxon>
        <taxon>Tracheophyta</taxon>
        <taxon>Spermatophyta</taxon>
        <taxon>Magnoliopsida</taxon>
        <taxon>eudicotyledons</taxon>
        <taxon>Gunneridae</taxon>
        <taxon>Pentapetalae</taxon>
        <taxon>asterids</taxon>
        <taxon>Ericales</taxon>
        <taxon>Ericaceae</taxon>
        <taxon>Vaccinioideae</taxon>
        <taxon>Vaccinieae</taxon>
        <taxon>Vaccinium</taxon>
    </lineage>
</organism>
<sequence>MKTRPIGLEPISHEQSISPGSNAVVSIEDRPILEGGKDFGSLSSYKGIPNTTSKFREDKKVNWHSPPFETRLERALNRRPVEA</sequence>
<keyword evidence="2" id="KW-1185">Reference proteome</keyword>
<comment type="caution">
    <text evidence="1">The sequence shown here is derived from an EMBL/GenBank/DDBJ whole genome shotgun (WGS) entry which is preliminary data.</text>
</comment>
<name>A0ACB7XX55_9ERIC</name>
<proteinExistence type="predicted"/>
<gene>
    <name evidence="1" type="ORF">Vadar_002821</name>
</gene>